<proteinExistence type="inferred from homology"/>
<evidence type="ECO:0000256" key="4">
    <source>
        <dbReference type="ARBA" id="ARBA00023157"/>
    </source>
</evidence>
<comment type="caution">
    <text evidence="8">The sequence shown here is derived from an EMBL/GenBank/DDBJ whole genome shotgun (WGS) entry which is preliminary data.</text>
</comment>
<feature type="transmembrane region" description="Helical" evidence="6">
    <location>
        <begin position="73"/>
        <end position="92"/>
    </location>
</feature>
<evidence type="ECO:0000256" key="1">
    <source>
        <dbReference type="ARBA" id="ARBA00007787"/>
    </source>
</evidence>
<dbReference type="GO" id="GO:0015035">
    <property type="term" value="F:protein-disulfide reductase activity"/>
    <property type="evidence" value="ECO:0007669"/>
    <property type="project" value="TreeGrafter"/>
</dbReference>
<keyword evidence="6" id="KW-0812">Transmembrane</keyword>
<dbReference type="OrthoDB" id="418495at2759"/>
<evidence type="ECO:0000256" key="2">
    <source>
        <dbReference type="ARBA" id="ARBA00022448"/>
    </source>
</evidence>
<dbReference type="eggNOG" id="ENOG502SVE4">
    <property type="taxonomic scope" value="Eukaryota"/>
</dbReference>
<evidence type="ECO:0000256" key="3">
    <source>
        <dbReference type="ARBA" id="ARBA00022982"/>
    </source>
</evidence>
<dbReference type="InterPro" id="IPR002109">
    <property type="entry name" value="Glutaredoxin"/>
</dbReference>
<dbReference type="PANTHER" id="PTHR46679:SF1">
    <property type="entry name" value="GLUTAREDOXIN-2, MITOCHONDRIAL"/>
    <property type="match status" value="1"/>
</dbReference>
<keyword evidence="3" id="KW-0249">Electron transport</keyword>
<dbReference type="InterPro" id="IPR036249">
    <property type="entry name" value="Thioredoxin-like_sf"/>
</dbReference>
<accession>K0RRE7</accession>
<dbReference type="PANTHER" id="PTHR46679">
    <property type="match status" value="1"/>
</dbReference>
<dbReference type="AlphaFoldDB" id="K0RRE7"/>
<evidence type="ECO:0000313" key="8">
    <source>
        <dbReference type="EMBL" id="EJK56378.1"/>
    </source>
</evidence>
<gene>
    <name evidence="8" type="ORF">THAOC_23743</name>
</gene>
<feature type="domain" description="Glutaredoxin" evidence="7">
    <location>
        <begin position="161"/>
        <end position="223"/>
    </location>
</feature>
<dbReference type="Proteomes" id="UP000266841">
    <property type="component" value="Unassembled WGS sequence"/>
</dbReference>
<keyword evidence="4" id="KW-1015">Disulfide bond</keyword>
<dbReference type="SUPFAM" id="SSF52833">
    <property type="entry name" value="Thioredoxin-like"/>
    <property type="match status" value="1"/>
</dbReference>
<organism evidence="8 9">
    <name type="scientific">Thalassiosira oceanica</name>
    <name type="common">Marine diatom</name>
    <dbReference type="NCBI Taxonomy" id="159749"/>
    <lineage>
        <taxon>Eukaryota</taxon>
        <taxon>Sar</taxon>
        <taxon>Stramenopiles</taxon>
        <taxon>Ochrophyta</taxon>
        <taxon>Bacillariophyta</taxon>
        <taxon>Coscinodiscophyceae</taxon>
        <taxon>Thalassiosirophycidae</taxon>
        <taxon>Thalassiosirales</taxon>
        <taxon>Thalassiosiraceae</taxon>
        <taxon>Thalassiosira</taxon>
    </lineage>
</organism>
<evidence type="ECO:0000313" key="9">
    <source>
        <dbReference type="Proteomes" id="UP000266841"/>
    </source>
</evidence>
<keyword evidence="9" id="KW-1185">Reference proteome</keyword>
<dbReference type="Pfam" id="PF00462">
    <property type="entry name" value="Glutaredoxin"/>
    <property type="match status" value="1"/>
</dbReference>
<dbReference type="GO" id="GO:0005739">
    <property type="term" value="C:mitochondrion"/>
    <property type="evidence" value="ECO:0007669"/>
    <property type="project" value="TreeGrafter"/>
</dbReference>
<reference evidence="8 9" key="1">
    <citation type="journal article" date="2012" name="Genome Biol.">
        <title>Genome and low-iron response of an oceanic diatom adapted to chronic iron limitation.</title>
        <authorList>
            <person name="Lommer M."/>
            <person name="Specht M."/>
            <person name="Roy A.S."/>
            <person name="Kraemer L."/>
            <person name="Andreson R."/>
            <person name="Gutowska M.A."/>
            <person name="Wolf J."/>
            <person name="Bergner S.V."/>
            <person name="Schilhabel M.B."/>
            <person name="Klostermeier U.C."/>
            <person name="Beiko R.G."/>
            <person name="Rosenstiel P."/>
            <person name="Hippler M."/>
            <person name="Laroche J."/>
        </authorList>
    </citation>
    <scope>NUCLEOTIDE SEQUENCE [LARGE SCALE GENOMIC DNA]</scope>
    <source>
        <strain evidence="8 9">CCMP1005</strain>
    </source>
</reference>
<sequence length="273" mass="29731">MGRVRRPAEETHGVVRKAPVGDVPRRMADAADRRRAARDAAAGLLLRGRWLSITKPIVAEFANIRPTITWTCLQGYCMMHYLLIILLALAFAPSVEGFASTGGGGSSDFLQSIQDKYQTFQEAKSQGYDFKQSVAITIAGDYDVEQVRQKIASDVESAPLVLFTWEASPACKKAIKYLDIANAQYKIVRLDDPWDEGNKVRAELGKMNGRSSVPQIFIGGKYVGGFDAGVDETAPGILDLAFRGTLKDMLEEAGCLKGTAPTPAKEAETVELN</sequence>
<keyword evidence="5" id="KW-0676">Redox-active center</keyword>
<evidence type="ECO:0000256" key="6">
    <source>
        <dbReference type="SAM" id="Phobius"/>
    </source>
</evidence>
<keyword evidence="6" id="KW-1133">Transmembrane helix</keyword>
<dbReference type="Gene3D" id="3.40.30.10">
    <property type="entry name" value="Glutaredoxin"/>
    <property type="match status" value="1"/>
</dbReference>
<dbReference type="PROSITE" id="PS51354">
    <property type="entry name" value="GLUTAREDOXIN_2"/>
    <property type="match status" value="1"/>
</dbReference>
<keyword evidence="2" id="KW-0813">Transport</keyword>
<comment type="similarity">
    <text evidence="1">Belongs to the glutaredoxin family.</text>
</comment>
<name>K0RRE7_THAOC</name>
<evidence type="ECO:0000256" key="5">
    <source>
        <dbReference type="ARBA" id="ARBA00023284"/>
    </source>
</evidence>
<dbReference type="EMBL" id="AGNL01031604">
    <property type="protein sequence ID" value="EJK56378.1"/>
    <property type="molecule type" value="Genomic_DNA"/>
</dbReference>
<evidence type="ECO:0000259" key="7">
    <source>
        <dbReference type="Pfam" id="PF00462"/>
    </source>
</evidence>
<keyword evidence="6" id="KW-0472">Membrane</keyword>
<protein>
    <recommendedName>
        <fullName evidence="7">Glutaredoxin domain-containing protein</fullName>
    </recommendedName>
</protein>